<dbReference type="Pfam" id="PF20151">
    <property type="entry name" value="DUF6533"/>
    <property type="match status" value="1"/>
</dbReference>
<organism evidence="3 4">
    <name type="scientific">Trametes cubensis</name>
    <dbReference type="NCBI Taxonomy" id="1111947"/>
    <lineage>
        <taxon>Eukaryota</taxon>
        <taxon>Fungi</taxon>
        <taxon>Dikarya</taxon>
        <taxon>Basidiomycota</taxon>
        <taxon>Agaricomycotina</taxon>
        <taxon>Agaricomycetes</taxon>
        <taxon>Polyporales</taxon>
        <taxon>Polyporaceae</taxon>
        <taxon>Trametes</taxon>
    </lineage>
</organism>
<feature type="transmembrane region" description="Helical" evidence="1">
    <location>
        <begin position="156"/>
        <end position="175"/>
    </location>
</feature>
<protein>
    <recommendedName>
        <fullName evidence="2">DUF6533 domain-containing protein</fullName>
    </recommendedName>
</protein>
<dbReference type="AlphaFoldDB" id="A0AAD7XGQ1"/>
<dbReference type="InterPro" id="IPR045340">
    <property type="entry name" value="DUF6533"/>
</dbReference>
<evidence type="ECO:0000259" key="2">
    <source>
        <dbReference type="Pfam" id="PF20151"/>
    </source>
</evidence>
<name>A0AAD7XGQ1_9APHY</name>
<proteinExistence type="predicted"/>
<feature type="transmembrane region" description="Helical" evidence="1">
    <location>
        <begin position="99"/>
        <end position="123"/>
    </location>
</feature>
<feature type="transmembrane region" description="Helical" evidence="1">
    <location>
        <begin position="12"/>
        <end position="34"/>
    </location>
</feature>
<keyword evidence="1" id="KW-0812">Transmembrane</keyword>
<dbReference type="EMBL" id="JAPEVG010000038">
    <property type="protein sequence ID" value="KAJ8490234.1"/>
    <property type="molecule type" value="Genomic_DNA"/>
</dbReference>
<sequence>MSTSTDPTISDFAASVTFNYCSISIITLLTYYYLTTLSQELKYYNRKFSVATLLYITNRYVPLANALYAAPWLVYSGSEQYFPWAIFSALRTYALHRKLYSAIMVLVMSLSTVIISSLIAAGLELAAYQYGTHIGELLDSLRHSLHTYEGTSIAPAAARVPMVIADLITIVITWKTQHRTYSLGKKLPASFILTTVLLRDGTIYFVVLTILNILLLAFDYHQVFANDPINVSYLVNFAEPITSILISDFLTNLREAADNLASGPESQVSVDTLEFRIIGSIGASLPGPDEYRASSEAHGENNGQIPEAYEEDQNGELVILNAEAIGLRAMRGGADV</sequence>
<feature type="transmembrane region" description="Helical" evidence="1">
    <location>
        <begin position="196"/>
        <end position="218"/>
    </location>
</feature>
<gene>
    <name evidence="3" type="ORF">ONZ51_g2449</name>
</gene>
<keyword evidence="1" id="KW-1133">Transmembrane helix</keyword>
<reference evidence="3" key="1">
    <citation type="submission" date="2022-11" db="EMBL/GenBank/DDBJ databases">
        <title>Genome Sequence of Cubamyces cubensis.</title>
        <authorList>
            <person name="Buettner E."/>
        </authorList>
    </citation>
    <scope>NUCLEOTIDE SEQUENCE</scope>
    <source>
        <strain evidence="3">MPL-01</strain>
    </source>
</reference>
<comment type="caution">
    <text evidence="3">The sequence shown here is derived from an EMBL/GenBank/DDBJ whole genome shotgun (WGS) entry which is preliminary data.</text>
</comment>
<keyword evidence="1" id="KW-0472">Membrane</keyword>
<keyword evidence="4" id="KW-1185">Reference proteome</keyword>
<feature type="domain" description="DUF6533" evidence="2">
    <location>
        <begin position="20"/>
        <end position="64"/>
    </location>
</feature>
<evidence type="ECO:0000313" key="4">
    <source>
        <dbReference type="Proteomes" id="UP001215151"/>
    </source>
</evidence>
<evidence type="ECO:0000256" key="1">
    <source>
        <dbReference type="SAM" id="Phobius"/>
    </source>
</evidence>
<evidence type="ECO:0000313" key="3">
    <source>
        <dbReference type="EMBL" id="KAJ8490234.1"/>
    </source>
</evidence>
<dbReference type="Proteomes" id="UP001215151">
    <property type="component" value="Unassembled WGS sequence"/>
</dbReference>
<accession>A0AAD7XGQ1</accession>